<protein>
    <submittedName>
        <fullName evidence="2">Uncharacterized protein</fullName>
    </submittedName>
</protein>
<dbReference type="EMBL" id="JAZGSY010000201">
    <property type="protein sequence ID" value="KAL1838651.1"/>
    <property type="molecule type" value="Genomic_DNA"/>
</dbReference>
<keyword evidence="3" id="KW-1185">Reference proteome</keyword>
<comment type="caution">
    <text evidence="2">The sequence shown here is derived from an EMBL/GenBank/DDBJ whole genome shotgun (WGS) entry which is preliminary data.</text>
</comment>
<name>A0ABR3VB93_HUMIN</name>
<sequence length="541" mass="58831">MPTVTAIFPYSPECTVNSCLEQVAGLLDSPLEVYYGACTSAFGVPITTTQTVDSVVHTTTETITYTDVYVTLTDATVTVTDAATETSTIVVTTTTVVTPGIEAPPVITGSLTTVSPDVVKKKRDGMDKDRYSRKKRRACTSRSSVTSSMAVSVPTHCADVVEFSSACSCITAVAQTSTVTVWDPTTTGTITVTETSSTTLAPSTVTSTVTSTRTITETAAPSPTAITDFWIFESPEGLQGTPIGYLENQDSWYFFDLSPYPDLEWKPISIPIGGGQPFAANDSTVKLYVTTFHPQQNLLKWRAPQQVQPGEVPVECSVGGDNRIRCIAPEHPIDDKLRLCGSHLFLSNLEWLPSDCQDVAFFVAGLPPIQDPPSTSATTAAAPTETTTQTVSSTATPSPTTEINFNASPWRFSEPEFLSETTIGFHEDSYFFSNAWPSDSSIAIPEGGGQPWLMEYPEIKLFTVELEEEGAALWWQRPQDIGPWAHPVHCHIEGFWDVACVVDGVPEFNRFQLCGDVLHIVGIGWERDNCYNARLHVGEMK</sequence>
<evidence type="ECO:0000256" key="1">
    <source>
        <dbReference type="SAM" id="MobiDB-lite"/>
    </source>
</evidence>
<evidence type="ECO:0000313" key="3">
    <source>
        <dbReference type="Proteomes" id="UP001583172"/>
    </source>
</evidence>
<accession>A0ABR3VB93</accession>
<dbReference type="Proteomes" id="UP001583172">
    <property type="component" value="Unassembled WGS sequence"/>
</dbReference>
<evidence type="ECO:0000313" key="2">
    <source>
        <dbReference type="EMBL" id="KAL1838651.1"/>
    </source>
</evidence>
<organism evidence="2 3">
    <name type="scientific">Humicola insolens</name>
    <name type="common">Soft-rot fungus</name>
    <dbReference type="NCBI Taxonomy" id="85995"/>
    <lineage>
        <taxon>Eukaryota</taxon>
        <taxon>Fungi</taxon>
        <taxon>Dikarya</taxon>
        <taxon>Ascomycota</taxon>
        <taxon>Pezizomycotina</taxon>
        <taxon>Sordariomycetes</taxon>
        <taxon>Sordariomycetidae</taxon>
        <taxon>Sordariales</taxon>
        <taxon>Chaetomiaceae</taxon>
        <taxon>Mycothermus</taxon>
    </lineage>
</organism>
<feature type="region of interest" description="Disordered" evidence="1">
    <location>
        <begin position="372"/>
        <end position="400"/>
    </location>
</feature>
<reference evidence="2 3" key="1">
    <citation type="journal article" date="2024" name="Commun. Biol.">
        <title>Comparative genomic analysis of thermophilic fungi reveals convergent evolutionary adaptations and gene losses.</title>
        <authorList>
            <person name="Steindorff A.S."/>
            <person name="Aguilar-Pontes M.V."/>
            <person name="Robinson A.J."/>
            <person name="Andreopoulos B."/>
            <person name="LaButti K."/>
            <person name="Kuo A."/>
            <person name="Mondo S."/>
            <person name="Riley R."/>
            <person name="Otillar R."/>
            <person name="Haridas S."/>
            <person name="Lipzen A."/>
            <person name="Grimwood J."/>
            <person name="Schmutz J."/>
            <person name="Clum A."/>
            <person name="Reid I.D."/>
            <person name="Moisan M.C."/>
            <person name="Butler G."/>
            <person name="Nguyen T.T.M."/>
            <person name="Dewar K."/>
            <person name="Conant G."/>
            <person name="Drula E."/>
            <person name="Henrissat B."/>
            <person name="Hansel C."/>
            <person name="Singer S."/>
            <person name="Hutchinson M.I."/>
            <person name="de Vries R.P."/>
            <person name="Natvig D.O."/>
            <person name="Powell A.J."/>
            <person name="Tsang A."/>
            <person name="Grigoriev I.V."/>
        </authorList>
    </citation>
    <scope>NUCLEOTIDE SEQUENCE [LARGE SCALE GENOMIC DNA]</scope>
    <source>
        <strain evidence="2 3">CBS 620.91</strain>
    </source>
</reference>
<proteinExistence type="predicted"/>
<gene>
    <name evidence="2" type="ORF">VTJ49DRAFT_2430</name>
</gene>